<reference evidence="2" key="1">
    <citation type="submission" date="2017-02" db="EMBL/GenBank/DDBJ databases">
        <authorList>
            <person name="Varghese N."/>
            <person name="Submissions S."/>
        </authorList>
    </citation>
    <scope>NUCLEOTIDE SEQUENCE [LARGE SCALE GENOMIC DNA]</scope>
    <source>
        <strain evidence="2">DSM 22270</strain>
    </source>
</reference>
<protein>
    <submittedName>
        <fullName evidence="1">Uncharacterized protein</fullName>
    </submittedName>
</protein>
<dbReference type="RefSeq" id="WP_082217063.1">
    <property type="nucleotide sequence ID" value="NZ_FUZA01000007.1"/>
</dbReference>
<dbReference type="EMBL" id="FUZA01000007">
    <property type="protein sequence ID" value="SKC13570.1"/>
    <property type="molecule type" value="Genomic_DNA"/>
</dbReference>
<gene>
    <name evidence="1" type="ORF">SAMN05660293_04605</name>
</gene>
<name>A0A1T5GZ64_9BACT</name>
<dbReference type="OrthoDB" id="1343312at2"/>
<keyword evidence="2" id="KW-1185">Reference proteome</keyword>
<evidence type="ECO:0000313" key="2">
    <source>
        <dbReference type="Proteomes" id="UP000190897"/>
    </source>
</evidence>
<evidence type="ECO:0000313" key="1">
    <source>
        <dbReference type="EMBL" id="SKC13570.1"/>
    </source>
</evidence>
<dbReference type="AlphaFoldDB" id="A0A1T5GZ64"/>
<dbReference type="InterPro" id="IPR053865">
    <property type="entry name" value="DUF6934"/>
</dbReference>
<dbReference type="Pfam" id="PF22028">
    <property type="entry name" value="DUF6934"/>
    <property type="match status" value="1"/>
</dbReference>
<dbReference type="Proteomes" id="UP000190897">
    <property type="component" value="Unassembled WGS sequence"/>
</dbReference>
<sequence>MKHNKYLSEADDTFLIYQFISEGPKGLVRKSVIFSDTNVENVYNLAFGDYDPMTDTLDDLSNTNNGDSKKVLATVAATIYTFTEKYPEAWITATGSTKARTRLYQMGIANNLAEIVKDFVIFGYNCKGYWEQFIVGEQYEVYLLTRK</sequence>
<accession>A0A1T5GZ64</accession>
<organism evidence="1 2">
    <name type="scientific">Dyadobacter psychrophilus</name>
    <dbReference type="NCBI Taxonomy" id="651661"/>
    <lineage>
        <taxon>Bacteria</taxon>
        <taxon>Pseudomonadati</taxon>
        <taxon>Bacteroidota</taxon>
        <taxon>Cytophagia</taxon>
        <taxon>Cytophagales</taxon>
        <taxon>Spirosomataceae</taxon>
        <taxon>Dyadobacter</taxon>
    </lineage>
</organism>
<dbReference type="STRING" id="651661.SAMN05660293_04605"/>
<proteinExistence type="predicted"/>